<dbReference type="InterPro" id="IPR027417">
    <property type="entry name" value="P-loop_NTPase"/>
</dbReference>
<dbReference type="GO" id="GO:0009338">
    <property type="term" value="C:exodeoxyribonuclease V complex"/>
    <property type="evidence" value="ECO:0007669"/>
    <property type="project" value="InterPro"/>
</dbReference>
<dbReference type="Pfam" id="PF13245">
    <property type="entry name" value="AAA_19"/>
    <property type="match status" value="1"/>
</dbReference>
<reference evidence="13" key="1">
    <citation type="submission" date="2018-05" db="EMBL/GenBank/DDBJ databases">
        <authorList>
            <person name="Lanie J.A."/>
            <person name="Ng W.-L."/>
            <person name="Kazmierczak K.M."/>
            <person name="Andrzejewski T.M."/>
            <person name="Davidsen T.M."/>
            <person name="Wayne K.J."/>
            <person name="Tettelin H."/>
            <person name="Glass J.I."/>
            <person name="Rusch D."/>
            <person name="Podicherti R."/>
            <person name="Tsui H.-C.T."/>
            <person name="Winkler M.E."/>
        </authorList>
    </citation>
    <scope>NUCLEOTIDE SEQUENCE</scope>
    <source>
        <strain evidence="13">KNB</strain>
    </source>
</reference>
<dbReference type="InterPro" id="IPR041851">
    <property type="entry name" value="RecD_N_sf"/>
</dbReference>
<evidence type="ECO:0000256" key="7">
    <source>
        <dbReference type="ARBA" id="ARBA00022840"/>
    </source>
</evidence>
<gene>
    <name evidence="11 13" type="primary">recD</name>
    <name evidence="13" type="ORF">NITFAB_1889</name>
</gene>
<evidence type="ECO:0000256" key="11">
    <source>
        <dbReference type="HAMAP-Rule" id="MF_01487"/>
    </source>
</evidence>
<feature type="domain" description="AAA+ ATPase" evidence="12">
    <location>
        <begin position="206"/>
        <end position="358"/>
    </location>
</feature>
<dbReference type="EMBL" id="LS423452">
    <property type="protein sequence ID" value="SPS06299.1"/>
    <property type="molecule type" value="Genomic_DNA"/>
</dbReference>
<keyword evidence="8 11" id="KW-0238">DNA-binding</keyword>
<evidence type="ECO:0000313" key="13">
    <source>
        <dbReference type="EMBL" id="SPS06299.1"/>
    </source>
</evidence>
<name>A0A2X0QVY2_9PROT</name>
<evidence type="ECO:0000256" key="6">
    <source>
        <dbReference type="ARBA" id="ARBA00022839"/>
    </source>
</evidence>
<dbReference type="InterPro" id="IPR050534">
    <property type="entry name" value="Coronavir_polyprotein_1ab"/>
</dbReference>
<dbReference type="GO" id="GO:0017116">
    <property type="term" value="F:single-stranded DNA helicase activity"/>
    <property type="evidence" value="ECO:0007669"/>
    <property type="project" value="TreeGrafter"/>
</dbReference>
<dbReference type="HAMAP" id="MF_01487">
    <property type="entry name" value="RecD"/>
    <property type="match status" value="1"/>
</dbReference>
<dbReference type="PANTHER" id="PTHR43788">
    <property type="entry name" value="DNA2/NAM7 HELICASE FAMILY MEMBER"/>
    <property type="match status" value="1"/>
</dbReference>
<dbReference type="EC" id="5.6.2.3" evidence="11"/>
<comment type="function">
    <text evidence="11">A helicase/nuclease that prepares dsDNA breaks (DSB) for recombinational DNA repair. Binds to DSBs and unwinds DNA via a highly rapid and processive ATP-dependent bidirectional helicase activity. Unwinds dsDNA until it encounters a Chi (crossover hotspot instigator) sequence from the 3' direction. Cuts ssDNA a few nucleotides 3' to the Chi site. The properties and activities of the enzyme are changed at Chi. The Chi-altered holoenzyme produces a long 3'-ssDNA overhang and facilitates RecA-binding to the ssDNA for homologous DNA recombination and repair. Holoenzyme degrades any linearized DNA that is unable to undergo homologous recombination. In the holoenzyme this subunit has ssDNA-dependent ATPase and 5'-3' helicase activity. When added to pre-assembled RecBC greatly stimulates nuclease activity and augments holoenzyme processivity. Negatively regulates the RecA-loading ability of RecBCD.</text>
</comment>
<dbReference type="GO" id="GO:0000724">
    <property type="term" value="P:double-strand break repair via homologous recombination"/>
    <property type="evidence" value="ECO:0007669"/>
    <property type="project" value="UniProtKB-UniRule"/>
</dbReference>
<dbReference type="NCBIfam" id="TIGR01447">
    <property type="entry name" value="recD"/>
    <property type="match status" value="1"/>
</dbReference>
<dbReference type="InterPro" id="IPR003593">
    <property type="entry name" value="AAA+_ATPase"/>
</dbReference>
<dbReference type="SUPFAM" id="SSF52540">
    <property type="entry name" value="P-loop containing nucleoside triphosphate hydrolases"/>
    <property type="match status" value="1"/>
</dbReference>
<evidence type="ECO:0000256" key="9">
    <source>
        <dbReference type="ARBA" id="ARBA00023204"/>
    </source>
</evidence>
<dbReference type="InterPro" id="IPR049550">
    <property type="entry name" value="RecD_N"/>
</dbReference>
<dbReference type="GO" id="GO:0005524">
    <property type="term" value="F:ATP binding"/>
    <property type="evidence" value="ECO:0007669"/>
    <property type="project" value="UniProtKB-UniRule"/>
</dbReference>
<keyword evidence="10 11" id="KW-0413">Isomerase</keyword>
<dbReference type="CDD" id="cd18809">
    <property type="entry name" value="SF1_C_RecD"/>
    <property type="match status" value="1"/>
</dbReference>
<keyword evidence="9 11" id="KW-0234">DNA repair</keyword>
<evidence type="ECO:0000256" key="4">
    <source>
        <dbReference type="ARBA" id="ARBA00022801"/>
    </source>
</evidence>
<evidence type="ECO:0000259" key="12">
    <source>
        <dbReference type="SMART" id="SM00382"/>
    </source>
</evidence>
<dbReference type="GO" id="GO:0008854">
    <property type="term" value="F:exodeoxyribonuclease V activity"/>
    <property type="evidence" value="ECO:0007669"/>
    <property type="project" value="InterPro"/>
</dbReference>
<dbReference type="GO" id="GO:0003677">
    <property type="term" value="F:DNA binding"/>
    <property type="evidence" value="ECO:0007669"/>
    <property type="project" value="UniProtKB-UniRule"/>
</dbReference>
<keyword evidence="6 11" id="KW-0269">Exonuclease</keyword>
<dbReference type="CDD" id="cd17933">
    <property type="entry name" value="DEXSc_RecD-like"/>
    <property type="match status" value="1"/>
</dbReference>
<keyword evidence="7 11" id="KW-0067">ATP-binding</keyword>
<dbReference type="InterPro" id="IPR006344">
    <property type="entry name" value="RecD"/>
</dbReference>
<evidence type="ECO:0000256" key="1">
    <source>
        <dbReference type="ARBA" id="ARBA00022722"/>
    </source>
</evidence>
<comment type="similarity">
    <text evidence="11">Belongs to the RecD family.</text>
</comment>
<evidence type="ECO:0000256" key="8">
    <source>
        <dbReference type="ARBA" id="ARBA00023125"/>
    </source>
</evidence>
<dbReference type="SMART" id="SM00382">
    <property type="entry name" value="AAA"/>
    <property type="match status" value="1"/>
</dbReference>
<keyword evidence="1 11" id="KW-0540">Nuclease</keyword>
<evidence type="ECO:0000256" key="2">
    <source>
        <dbReference type="ARBA" id="ARBA00022741"/>
    </source>
</evidence>
<comment type="catalytic activity">
    <reaction evidence="11">
        <text>ATP + H2O = ADP + phosphate + H(+)</text>
        <dbReference type="Rhea" id="RHEA:13065"/>
        <dbReference type="ChEBI" id="CHEBI:15377"/>
        <dbReference type="ChEBI" id="CHEBI:15378"/>
        <dbReference type="ChEBI" id="CHEBI:30616"/>
        <dbReference type="ChEBI" id="CHEBI:43474"/>
        <dbReference type="ChEBI" id="CHEBI:456216"/>
        <dbReference type="EC" id="5.6.2.3"/>
    </reaction>
</comment>
<keyword evidence="5 11" id="KW-0347">Helicase</keyword>
<keyword evidence="4 11" id="KW-0378">Hydrolase</keyword>
<keyword evidence="2 11" id="KW-0547">Nucleotide-binding</keyword>
<keyword evidence="3 11" id="KW-0227">DNA damage</keyword>
<feature type="binding site" evidence="11">
    <location>
        <begin position="214"/>
        <end position="221"/>
    </location>
    <ligand>
        <name>ATP</name>
        <dbReference type="ChEBI" id="CHEBI:30616"/>
    </ligand>
</feature>
<organism evidence="13">
    <name type="scientific">Candidatus Nitrotoga fabula</name>
    <dbReference type="NCBI Taxonomy" id="2182327"/>
    <lineage>
        <taxon>Bacteria</taxon>
        <taxon>Pseudomonadati</taxon>
        <taxon>Pseudomonadota</taxon>
        <taxon>Betaproteobacteria</taxon>
        <taxon>Nitrosomonadales</taxon>
        <taxon>Gallionellaceae</taxon>
        <taxon>Candidatus Nitrotoga</taxon>
    </lineage>
</organism>
<evidence type="ECO:0000256" key="3">
    <source>
        <dbReference type="ARBA" id="ARBA00022763"/>
    </source>
</evidence>
<dbReference type="PANTHER" id="PTHR43788:SF6">
    <property type="entry name" value="DNA HELICASE B"/>
    <property type="match status" value="1"/>
</dbReference>
<dbReference type="Pfam" id="PF21185">
    <property type="entry name" value="RecD_N"/>
    <property type="match status" value="1"/>
</dbReference>
<dbReference type="Gene3D" id="1.10.10.1020">
    <property type="entry name" value="RecBCD complex, subunit RecD, N-terminal domain"/>
    <property type="match status" value="1"/>
</dbReference>
<dbReference type="InterPro" id="IPR027785">
    <property type="entry name" value="UvrD-like_helicase_C"/>
</dbReference>
<comment type="miscellaneous">
    <text evidence="11">In the RecBCD complex, RecB has a slow 3'-5' helicase, an exonuclease activity and loads RecA onto ssDNA, RecD has a fast 5'-3' helicase activity, while RecC stimulates the ATPase and processivity of the RecB helicase and contributes to recognition of the Chi site.</text>
</comment>
<proteinExistence type="inferred from homology"/>
<dbReference type="Pfam" id="PF13538">
    <property type="entry name" value="UvrD_C_2"/>
    <property type="match status" value="1"/>
</dbReference>
<dbReference type="AlphaFoldDB" id="A0A2X0QVY2"/>
<evidence type="ECO:0000256" key="5">
    <source>
        <dbReference type="ARBA" id="ARBA00022806"/>
    </source>
</evidence>
<sequence>MNTCLRSGLPSTAENLLQLLESWVEKNWLREIDLALARFFWNEVPDADPLLLLGTALASHQLGRGHVCIDLQQLLDDPYMTLSLPPENNSNLPWETPTTPSEILSDITWQHWCKKLRHPSLVSEGAGNTPLVFSGGRLYLRRYWQYERSLEAEIGRRLAQTETIERSLPSEELKQLLSLLFPQSVECNDGPEKTNWQKIACALAARNAFSMITGGPGTGKTTTVVRLLALLQSLALKTNGNSHPLRICLAAPTGKAAARLRESISSAIHQLPSDLFGQQELRDAIPSKVITLHRLLGSRPDSRMFRHNARNPLALDVLIVDEASMVDLEMMAAVMSALPDHARLVLLGDKDQLASVEAGSILGELCRHAHEGHYTKATLSWLHDVTGEKIDTHLSDPEGTPLNQSTVMLRHSHRFSSASGIGRLAEAVNSGDPKQIEHVWDRGYPDLQKHDLKTLLDPTLDSLILGYAQPDSSTARQQGYAHYLQVMSTGHPAMDANLSEFDEWARRVIRAYGRFQILCALRNGPYGVFGLNQRIQESLARNGLINLSSNWYQGRPVLVTRNDYQLGLMNGDIGITLHYPQRDKNSGKIRWVTRVAFPKSEGTNGTHWVLPGRLSSVETVYAMTVHKSQGSEFDHAVLLLPPRVGPVITRELVYTGITRAKKWFTFVSTGNPRIMGEAATCTVQRSGGLFL</sequence>
<accession>A0A2X0QVY2</accession>
<dbReference type="GO" id="GO:0043139">
    <property type="term" value="F:5'-3' DNA helicase activity"/>
    <property type="evidence" value="ECO:0007669"/>
    <property type="project" value="UniProtKB-UniRule"/>
</dbReference>
<dbReference type="Gene3D" id="3.40.50.300">
    <property type="entry name" value="P-loop containing nucleotide triphosphate hydrolases"/>
    <property type="match status" value="3"/>
</dbReference>
<dbReference type="GO" id="GO:0016887">
    <property type="term" value="F:ATP hydrolysis activity"/>
    <property type="evidence" value="ECO:0007669"/>
    <property type="project" value="RHEA"/>
</dbReference>
<protein>
    <recommendedName>
        <fullName evidence="11">RecBCD enzyme subunit RecD</fullName>
        <ecNumber evidence="11">5.6.2.3</ecNumber>
    </recommendedName>
    <alternativeName>
        <fullName evidence="11">DNA 5'-3' helicase subunit RecD</fullName>
    </alternativeName>
    <alternativeName>
        <fullName evidence="11">Exonuclease V subunit RecD</fullName>
        <shortName evidence="11">ExoV subunit RecD</shortName>
    </alternativeName>
    <alternativeName>
        <fullName evidence="11">Helicase/nuclease RecBCD subunit RecD</fullName>
    </alternativeName>
</protein>
<evidence type="ECO:0000256" key="10">
    <source>
        <dbReference type="ARBA" id="ARBA00023235"/>
    </source>
</evidence>
<comment type="subunit">
    <text evidence="11">Heterotrimer of RecB, RecC and RecD. All subunits contribute to DNA-binding.</text>
</comment>